<keyword evidence="2" id="KW-1185">Reference proteome</keyword>
<evidence type="ECO:0000313" key="2">
    <source>
        <dbReference type="Proteomes" id="UP001163324"/>
    </source>
</evidence>
<comment type="caution">
    <text evidence="1">The sequence shown here is derived from an EMBL/GenBank/DDBJ whole genome shotgun (WGS) entry which is preliminary data.</text>
</comment>
<evidence type="ECO:0000313" key="1">
    <source>
        <dbReference type="EMBL" id="KAI9899702.1"/>
    </source>
</evidence>
<organism evidence="1 2">
    <name type="scientific">Trichothecium roseum</name>
    <dbReference type="NCBI Taxonomy" id="47278"/>
    <lineage>
        <taxon>Eukaryota</taxon>
        <taxon>Fungi</taxon>
        <taxon>Dikarya</taxon>
        <taxon>Ascomycota</taxon>
        <taxon>Pezizomycotina</taxon>
        <taxon>Sordariomycetes</taxon>
        <taxon>Hypocreomycetidae</taxon>
        <taxon>Hypocreales</taxon>
        <taxon>Hypocreales incertae sedis</taxon>
        <taxon>Trichothecium</taxon>
    </lineage>
</organism>
<accession>A0ACC0V1V1</accession>
<name>A0ACC0V1V1_9HYPO</name>
<gene>
    <name evidence="1" type="ORF">N3K66_006163</name>
</gene>
<sequence length="575" mass="60367">MRNQRYQRVGTEDDAGVGPGIPLGERDDSDSSGEAAPFVPHHDGDAAKPRTKASVYRLLPFFFLSSLAFGLTMVPRVNVLVTLICQQVVEGGGGGGDGGGADMSVNAMNMLRRHEIPPGHTMPGATDMGSQNATEVAASTTVSSSDGTCSSPEVLASVAFLSTYRDLVTGIIGAVMSFYLGRLSDRIGRVKVLLLNGVGILASELVLLLVVAFPQTLDYRWLFLSFAVDGLSGSFPLLMATAASYVTDTSTDKERIVAMGWIQSGMFFGMAVGPALGSVLGSIGGSSEDPASIFTYAMLCRIIALACLSFLPESLPQSVVGEPKDPGSHMHSSSPLAMLSNPLGLVDALFDADGRPSETRRSRRNLMLLMAVNAIMFGSSIGAMDVMMLYPQSQFGWGMMDTGNFISVINIFRTLSTTLVLRLLMHLFTKVTSKKAFSAGGDGEAGEEGDKDGVISGAHLILLRVALGFDVLGYVGFGLAPTGLLFVLGGVLTAFSAMGISASQASMSMMVSGEHVGKLMGVLGSLQALARLVSPPVINLVYAWTVSFLPQGVFFGLAGAVAVGILLTHLVRHGR</sequence>
<protein>
    <submittedName>
        <fullName evidence="1">Uncharacterized protein</fullName>
    </submittedName>
</protein>
<dbReference type="EMBL" id="CM047944">
    <property type="protein sequence ID" value="KAI9899702.1"/>
    <property type="molecule type" value="Genomic_DNA"/>
</dbReference>
<dbReference type="Proteomes" id="UP001163324">
    <property type="component" value="Chromosome 5"/>
</dbReference>
<proteinExistence type="predicted"/>
<reference evidence="1" key="1">
    <citation type="submission" date="2022-10" db="EMBL/GenBank/DDBJ databases">
        <title>Complete Genome of Trichothecium roseum strain YXFP-22015, a Plant Pathogen Isolated from Citrus.</title>
        <authorList>
            <person name="Wang Y."/>
            <person name="Zhu L."/>
        </authorList>
    </citation>
    <scope>NUCLEOTIDE SEQUENCE</scope>
    <source>
        <strain evidence="1">YXFP-22015</strain>
    </source>
</reference>